<dbReference type="RefSeq" id="WP_194709137.1">
    <property type="nucleotide sequence ID" value="NZ_JADKPN010000020.1"/>
</dbReference>
<keyword evidence="6" id="KW-1185">Reference proteome</keyword>
<feature type="domain" description="HTH luxR-type" evidence="4">
    <location>
        <begin position="471"/>
        <end position="536"/>
    </location>
</feature>
<keyword evidence="3" id="KW-0804">Transcription</keyword>
<dbReference type="PANTHER" id="PTHR43214">
    <property type="entry name" value="TWO-COMPONENT RESPONSE REGULATOR"/>
    <property type="match status" value="1"/>
</dbReference>
<name>A0A930YGI4_9ACTN</name>
<dbReference type="CDD" id="cd06170">
    <property type="entry name" value="LuxR_C_like"/>
    <property type="match status" value="1"/>
</dbReference>
<dbReference type="Gene3D" id="1.25.40.10">
    <property type="entry name" value="Tetratricopeptide repeat domain"/>
    <property type="match status" value="2"/>
</dbReference>
<dbReference type="InterPro" id="IPR039420">
    <property type="entry name" value="WalR-like"/>
</dbReference>
<sequence>MTVTALERGRAAFDARAWGRCVAELGEADTQDPLDFDDLRRLSIGAFLAGDDELSEAVLVRGFRHCVEHRRWTESATCAFWLSFMLAQAGEHGRSSGWLERCRQLVAEHDLQDAEPGLAVAALEAHLMAESGRFDEALVSARRTASQAQAVGAVDVRTLALLDAGHCLLGLRRNAEAVRVYDEVMLEVTGGMLSPPVTGMAYCGVIAACMDLRDLRRAREWTAALSSWADDESGVPYRGFCLVHRAQIMAMGGSWADAMAEARSACDVLAEPALGLAWYALGELHRLTGSYADAEDAYRTANSLGQQPEPGLARLRLAQGRTDAALATVRRLYAEGQRTDRADVLVAYAEVVLAAGDLEAACAASEELTALAGAQDSPMLTACAQETAAALLGAEGASADALPLLRRAWAGWRELGMPYDAARVRVRIGDCCRALGDDSSALMEYDAARATFEQLGARPDVERVDRRTGAADRAPGGLTGREVEVLRLVAAGHGNREIAHRLFLSEKTVARHLSNIYGKLGCGSRGAATAWAHDHGLV</sequence>
<dbReference type="GO" id="GO:0003677">
    <property type="term" value="F:DNA binding"/>
    <property type="evidence" value="ECO:0007669"/>
    <property type="project" value="UniProtKB-KW"/>
</dbReference>
<dbReference type="PANTHER" id="PTHR43214:SF41">
    <property type="entry name" value="NITRATE_NITRITE RESPONSE REGULATOR PROTEIN NARP"/>
    <property type="match status" value="1"/>
</dbReference>
<dbReference type="AlphaFoldDB" id="A0A930YGI4"/>
<dbReference type="PRINTS" id="PR00038">
    <property type="entry name" value="HTHLUXR"/>
</dbReference>
<evidence type="ECO:0000313" key="5">
    <source>
        <dbReference type="EMBL" id="MBF4765958.1"/>
    </source>
</evidence>
<accession>A0A930YGI4</accession>
<dbReference type="Proteomes" id="UP000640489">
    <property type="component" value="Unassembled WGS sequence"/>
</dbReference>
<protein>
    <recommendedName>
        <fullName evidence="4">HTH luxR-type domain-containing protein</fullName>
    </recommendedName>
</protein>
<dbReference type="InterPro" id="IPR016032">
    <property type="entry name" value="Sig_transdc_resp-reg_C-effctor"/>
</dbReference>
<dbReference type="InterPro" id="IPR036388">
    <property type="entry name" value="WH-like_DNA-bd_sf"/>
</dbReference>
<dbReference type="Gene3D" id="1.10.10.10">
    <property type="entry name" value="Winged helix-like DNA-binding domain superfamily/Winged helix DNA-binding domain"/>
    <property type="match status" value="1"/>
</dbReference>
<dbReference type="PROSITE" id="PS50043">
    <property type="entry name" value="HTH_LUXR_2"/>
    <property type="match status" value="1"/>
</dbReference>
<reference evidence="5" key="1">
    <citation type="submission" date="2020-11" db="EMBL/GenBank/DDBJ databases">
        <title>Nocardioides sp. nov., isolated from Soil of Cynanchum wilfordii Hemsley rhizosphere.</title>
        <authorList>
            <person name="Lee J.-S."/>
            <person name="Suh M.K."/>
            <person name="Kim J.-S."/>
        </authorList>
    </citation>
    <scope>NUCLEOTIDE SEQUENCE</scope>
    <source>
        <strain evidence="5">KCTC 19275</strain>
    </source>
</reference>
<evidence type="ECO:0000256" key="1">
    <source>
        <dbReference type="ARBA" id="ARBA00023015"/>
    </source>
</evidence>
<organism evidence="5 6">
    <name type="scientific">Nocardioides islandensis</name>
    <dbReference type="NCBI Taxonomy" id="433663"/>
    <lineage>
        <taxon>Bacteria</taxon>
        <taxon>Bacillati</taxon>
        <taxon>Actinomycetota</taxon>
        <taxon>Actinomycetes</taxon>
        <taxon>Propionibacteriales</taxon>
        <taxon>Nocardioidaceae</taxon>
        <taxon>Nocardioides</taxon>
    </lineage>
</organism>
<evidence type="ECO:0000256" key="3">
    <source>
        <dbReference type="ARBA" id="ARBA00023163"/>
    </source>
</evidence>
<evidence type="ECO:0000256" key="2">
    <source>
        <dbReference type="ARBA" id="ARBA00023125"/>
    </source>
</evidence>
<dbReference type="Pfam" id="PF00196">
    <property type="entry name" value="GerE"/>
    <property type="match status" value="1"/>
</dbReference>
<evidence type="ECO:0000259" key="4">
    <source>
        <dbReference type="PROSITE" id="PS50043"/>
    </source>
</evidence>
<gene>
    <name evidence="5" type="ORF">ISU07_22715</name>
</gene>
<dbReference type="EMBL" id="JADKPN010000020">
    <property type="protein sequence ID" value="MBF4765958.1"/>
    <property type="molecule type" value="Genomic_DNA"/>
</dbReference>
<dbReference type="PROSITE" id="PS00622">
    <property type="entry name" value="HTH_LUXR_1"/>
    <property type="match status" value="1"/>
</dbReference>
<dbReference type="SMART" id="SM00421">
    <property type="entry name" value="HTH_LUXR"/>
    <property type="match status" value="1"/>
</dbReference>
<keyword evidence="1" id="KW-0805">Transcription regulation</keyword>
<dbReference type="SUPFAM" id="SSF48452">
    <property type="entry name" value="TPR-like"/>
    <property type="match status" value="3"/>
</dbReference>
<comment type="caution">
    <text evidence="5">The sequence shown here is derived from an EMBL/GenBank/DDBJ whole genome shotgun (WGS) entry which is preliminary data.</text>
</comment>
<dbReference type="InterPro" id="IPR000792">
    <property type="entry name" value="Tscrpt_reg_LuxR_C"/>
</dbReference>
<keyword evidence="2" id="KW-0238">DNA-binding</keyword>
<dbReference type="GO" id="GO:0006355">
    <property type="term" value="P:regulation of DNA-templated transcription"/>
    <property type="evidence" value="ECO:0007669"/>
    <property type="project" value="InterPro"/>
</dbReference>
<proteinExistence type="predicted"/>
<dbReference type="InterPro" id="IPR011990">
    <property type="entry name" value="TPR-like_helical_dom_sf"/>
</dbReference>
<dbReference type="SUPFAM" id="SSF46894">
    <property type="entry name" value="C-terminal effector domain of the bipartite response regulators"/>
    <property type="match status" value="1"/>
</dbReference>
<evidence type="ECO:0000313" key="6">
    <source>
        <dbReference type="Proteomes" id="UP000640489"/>
    </source>
</evidence>